<dbReference type="Pfam" id="PF04101">
    <property type="entry name" value="Glyco_tran_28_C"/>
    <property type="match status" value="1"/>
</dbReference>
<evidence type="ECO:0000256" key="10">
    <source>
        <dbReference type="HAMAP-Rule" id="MF_00033"/>
    </source>
</evidence>
<organism evidence="13 14">
    <name type="scientific">Anaerolinea thermophila (strain DSM 14523 / JCM 11388 / NBRC 100420 / UNI-1)</name>
    <dbReference type="NCBI Taxonomy" id="926569"/>
    <lineage>
        <taxon>Bacteria</taxon>
        <taxon>Bacillati</taxon>
        <taxon>Chloroflexota</taxon>
        <taxon>Anaerolineae</taxon>
        <taxon>Anaerolineales</taxon>
        <taxon>Anaerolineaceae</taxon>
        <taxon>Anaerolinea</taxon>
    </lineage>
</organism>
<dbReference type="NCBIfam" id="TIGR01133">
    <property type="entry name" value="murG"/>
    <property type="match status" value="1"/>
</dbReference>
<evidence type="ECO:0000256" key="7">
    <source>
        <dbReference type="ARBA" id="ARBA00023136"/>
    </source>
</evidence>
<dbReference type="GO" id="GO:0005886">
    <property type="term" value="C:plasma membrane"/>
    <property type="evidence" value="ECO:0007669"/>
    <property type="project" value="UniProtKB-SubCell"/>
</dbReference>
<sequence length="370" mass="39957">MRLLICAGGTGGGVYPALSILQALKNEANPVLWVGGEGGMEAELVKKAGLPYTAIPAAGVHGVGLRALPGNILRLARGVLASRRILKEFQPEVLLFTGGYLAVPMALAGRHIPSLLYVPDIEPGLALKTLSRFASTIALTAEPSRTFFKHSKARVEVTGYPVRQDLLEWNRERGAEKLGLDAQQPILLVTGGSKGARSINRAIVKGLPELLQVTQICHLTGALDWEEVQMAREALSPDLQKRYFAAPYLHEMGAALACADLVISRAGASTLGEYPLFGLPAILVPYPYAWRYQKVNAMYLVEQGAAVMIENQNLAEQLVPTVLRLIGSPEKLAAMRKAMRTLHRPQAAERIASLVLALAQPQHGDNSWSV</sequence>
<keyword evidence="4 10" id="KW-0808">Transferase</keyword>
<feature type="binding site" evidence="10">
    <location>
        <position position="163"/>
    </location>
    <ligand>
        <name>UDP-N-acetyl-alpha-D-glucosamine</name>
        <dbReference type="ChEBI" id="CHEBI:57705"/>
    </ligand>
</feature>
<dbReference type="GO" id="GO:0051991">
    <property type="term" value="F:UDP-N-acetyl-D-glucosamine:N-acetylmuramoyl-L-alanyl-D-glutamyl-meso-2,6-diaminopimelyl-D-alanyl-D-alanine-diphosphoundecaprenol 4-beta-N-acetylglucosaminlytransferase activity"/>
    <property type="evidence" value="ECO:0007669"/>
    <property type="project" value="RHEA"/>
</dbReference>
<dbReference type="CDD" id="cd03785">
    <property type="entry name" value="GT28_MurG"/>
    <property type="match status" value="1"/>
</dbReference>
<name>E8MYM8_ANATU</name>
<dbReference type="Pfam" id="PF03033">
    <property type="entry name" value="Glyco_transf_28"/>
    <property type="match status" value="1"/>
</dbReference>
<comment type="pathway">
    <text evidence="10">Cell wall biogenesis; peptidoglycan biosynthesis.</text>
</comment>
<keyword evidence="1 10" id="KW-1003">Cell membrane</keyword>
<feature type="binding site" evidence="10">
    <location>
        <begin position="10"/>
        <end position="12"/>
    </location>
    <ligand>
        <name>UDP-N-acetyl-alpha-D-glucosamine</name>
        <dbReference type="ChEBI" id="CHEBI:57705"/>
    </ligand>
</feature>
<dbReference type="InterPro" id="IPR006009">
    <property type="entry name" value="GlcNAc_MurG"/>
</dbReference>
<dbReference type="GO" id="GO:0071555">
    <property type="term" value="P:cell wall organization"/>
    <property type="evidence" value="ECO:0007669"/>
    <property type="project" value="UniProtKB-KW"/>
</dbReference>
<evidence type="ECO:0000256" key="9">
    <source>
        <dbReference type="ARBA" id="ARBA00023316"/>
    </source>
</evidence>
<dbReference type="HOGENOM" id="CLU_037404_0_0_0"/>
<dbReference type="PANTHER" id="PTHR21015:SF22">
    <property type="entry name" value="GLYCOSYLTRANSFERASE"/>
    <property type="match status" value="1"/>
</dbReference>
<evidence type="ECO:0000259" key="11">
    <source>
        <dbReference type="Pfam" id="PF03033"/>
    </source>
</evidence>
<proteinExistence type="inferred from homology"/>
<keyword evidence="9 10" id="KW-0961">Cell wall biogenesis/degradation</keyword>
<evidence type="ECO:0000259" key="12">
    <source>
        <dbReference type="Pfam" id="PF04101"/>
    </source>
</evidence>
<evidence type="ECO:0000256" key="3">
    <source>
        <dbReference type="ARBA" id="ARBA00022676"/>
    </source>
</evidence>
<comment type="similarity">
    <text evidence="10">Belongs to the glycosyltransferase 28 family. MurG subfamily.</text>
</comment>
<gene>
    <name evidence="10 13" type="primary">murG</name>
    <name evidence="13" type="ordered locus">ANT_23380</name>
</gene>
<dbReference type="InParanoid" id="E8MYM8"/>
<dbReference type="SUPFAM" id="SSF53756">
    <property type="entry name" value="UDP-Glycosyltransferase/glycogen phosphorylase"/>
    <property type="match status" value="1"/>
</dbReference>
<evidence type="ECO:0000256" key="4">
    <source>
        <dbReference type="ARBA" id="ARBA00022679"/>
    </source>
</evidence>
<dbReference type="InterPro" id="IPR007235">
    <property type="entry name" value="Glyco_trans_28_C"/>
</dbReference>
<keyword evidence="5 10" id="KW-0133">Cell shape</keyword>
<evidence type="ECO:0000313" key="14">
    <source>
        <dbReference type="Proteomes" id="UP000008922"/>
    </source>
</evidence>
<evidence type="ECO:0000256" key="6">
    <source>
        <dbReference type="ARBA" id="ARBA00022984"/>
    </source>
</evidence>
<evidence type="ECO:0000256" key="5">
    <source>
        <dbReference type="ARBA" id="ARBA00022960"/>
    </source>
</evidence>
<feature type="domain" description="Glycosyl transferase family 28 C-terminal" evidence="12">
    <location>
        <begin position="187"/>
        <end position="350"/>
    </location>
</feature>
<feature type="domain" description="Glycosyltransferase family 28 N-terminal" evidence="11">
    <location>
        <begin position="4"/>
        <end position="138"/>
    </location>
</feature>
<dbReference type="GO" id="GO:0051301">
    <property type="term" value="P:cell division"/>
    <property type="evidence" value="ECO:0007669"/>
    <property type="project" value="UniProtKB-KW"/>
</dbReference>
<dbReference type="FunCoup" id="E8MYM8">
    <property type="interactions" value="295"/>
</dbReference>
<evidence type="ECO:0000256" key="1">
    <source>
        <dbReference type="ARBA" id="ARBA00022475"/>
    </source>
</evidence>
<comment type="caution">
    <text evidence="10">Lacks conserved residue(s) required for the propagation of feature annotation.</text>
</comment>
<keyword evidence="3 10" id="KW-0328">Glycosyltransferase</keyword>
<dbReference type="GO" id="GO:0050511">
    <property type="term" value="F:undecaprenyldiphospho-muramoylpentapeptide beta-N-acetylglucosaminyltransferase activity"/>
    <property type="evidence" value="ECO:0007669"/>
    <property type="project" value="UniProtKB-UniRule"/>
</dbReference>
<dbReference type="PANTHER" id="PTHR21015">
    <property type="entry name" value="UDP-N-ACETYLGLUCOSAMINE--N-ACETYLMURAMYL-(PENTAPEPTIDE) PYROPHOSPHORYL-UNDECAPRENOL N-ACETYLGLUCOSAMINE TRANSFERASE 1"/>
    <property type="match status" value="1"/>
</dbReference>
<keyword evidence="2 10" id="KW-0132">Cell division</keyword>
<keyword evidence="8 10" id="KW-0131">Cell cycle</keyword>
<evidence type="ECO:0000256" key="2">
    <source>
        <dbReference type="ARBA" id="ARBA00022618"/>
    </source>
</evidence>
<dbReference type="STRING" id="926569.ANT_23380"/>
<evidence type="ECO:0000256" key="8">
    <source>
        <dbReference type="ARBA" id="ARBA00023306"/>
    </source>
</evidence>
<dbReference type="GO" id="GO:0009252">
    <property type="term" value="P:peptidoglycan biosynthetic process"/>
    <property type="evidence" value="ECO:0007669"/>
    <property type="project" value="UniProtKB-UniRule"/>
</dbReference>
<feature type="binding site" evidence="10">
    <location>
        <position position="293"/>
    </location>
    <ligand>
        <name>UDP-N-acetyl-alpha-D-glucosamine</name>
        <dbReference type="ChEBI" id="CHEBI:57705"/>
    </ligand>
</feature>
<dbReference type="UniPathway" id="UPA00219"/>
<dbReference type="EMBL" id="AP012029">
    <property type="protein sequence ID" value="BAJ64364.1"/>
    <property type="molecule type" value="Genomic_DNA"/>
</dbReference>
<dbReference type="Proteomes" id="UP000008922">
    <property type="component" value="Chromosome"/>
</dbReference>
<dbReference type="GO" id="GO:0008360">
    <property type="term" value="P:regulation of cell shape"/>
    <property type="evidence" value="ECO:0007669"/>
    <property type="project" value="UniProtKB-KW"/>
</dbReference>
<comment type="function">
    <text evidence="10">Cell wall formation. Catalyzes the transfer of a GlcNAc subunit on undecaprenyl-pyrophosphoryl-MurNAc-pentapeptide (lipid intermediate I) to form undecaprenyl-pyrophosphoryl-MurNAc-(pentapeptide)GlcNAc (lipid intermediate II).</text>
</comment>
<evidence type="ECO:0000313" key="13">
    <source>
        <dbReference type="EMBL" id="BAJ64364.1"/>
    </source>
</evidence>
<dbReference type="InterPro" id="IPR004276">
    <property type="entry name" value="GlycoTrans_28_N"/>
</dbReference>
<dbReference type="KEGG" id="atm:ANT_23380"/>
<dbReference type="EC" id="2.4.1.227" evidence="10"/>
<dbReference type="AlphaFoldDB" id="E8MYM8"/>
<feature type="binding site" evidence="10">
    <location>
        <position position="193"/>
    </location>
    <ligand>
        <name>UDP-N-acetyl-alpha-D-glucosamine</name>
        <dbReference type="ChEBI" id="CHEBI:57705"/>
    </ligand>
</feature>
<dbReference type="GO" id="GO:0005975">
    <property type="term" value="P:carbohydrate metabolic process"/>
    <property type="evidence" value="ECO:0007669"/>
    <property type="project" value="InterPro"/>
</dbReference>
<comment type="catalytic activity">
    <reaction evidence="10">
        <text>di-trans,octa-cis-undecaprenyl diphospho-N-acetyl-alpha-D-muramoyl-L-alanyl-D-glutamyl-meso-2,6-diaminopimeloyl-D-alanyl-D-alanine + UDP-N-acetyl-alpha-D-glucosamine = di-trans,octa-cis-undecaprenyl diphospho-[N-acetyl-alpha-D-glucosaminyl-(1-&gt;4)]-N-acetyl-alpha-D-muramoyl-L-alanyl-D-glutamyl-meso-2,6-diaminopimeloyl-D-alanyl-D-alanine + UDP + H(+)</text>
        <dbReference type="Rhea" id="RHEA:31227"/>
        <dbReference type="ChEBI" id="CHEBI:15378"/>
        <dbReference type="ChEBI" id="CHEBI:57705"/>
        <dbReference type="ChEBI" id="CHEBI:58223"/>
        <dbReference type="ChEBI" id="CHEBI:61387"/>
        <dbReference type="ChEBI" id="CHEBI:61388"/>
        <dbReference type="EC" id="2.4.1.227"/>
    </reaction>
</comment>
<reference evidence="13 14" key="1">
    <citation type="submission" date="2010-12" db="EMBL/GenBank/DDBJ databases">
        <title>Whole genome sequence of Anaerolinea thermophila UNI-1.</title>
        <authorList>
            <person name="Narita-Yamada S."/>
            <person name="Kishi E."/>
            <person name="Watanabe Y."/>
            <person name="Takasaki K."/>
            <person name="Ankai A."/>
            <person name="Oguchi A."/>
            <person name="Fukui S."/>
            <person name="Takahashi M."/>
            <person name="Yashiro I."/>
            <person name="Hosoyama A."/>
            <person name="Sekiguchi Y."/>
            <person name="Hanada S."/>
            <person name="Fujita N."/>
        </authorList>
    </citation>
    <scope>NUCLEOTIDE SEQUENCE [LARGE SCALE GENOMIC DNA]</scope>
    <source>
        <strain evidence="14">DSM 14523 / JCM 11388 / NBRC 100420 / UNI-1</strain>
    </source>
</reference>
<keyword evidence="7 10" id="KW-0472">Membrane</keyword>
<protein>
    <recommendedName>
        <fullName evidence="10">UDP-N-acetylglucosamine--N-acetylmuramyl-(pentapeptide) pyrophosphoryl-undecaprenol N-acetylglucosamine transferase</fullName>
        <ecNumber evidence="10">2.4.1.227</ecNumber>
    </recommendedName>
    <alternativeName>
        <fullName evidence="10">Undecaprenyl-PP-MurNAc-pentapeptide-UDPGlcNAc GlcNAc transferase</fullName>
    </alternativeName>
</protein>
<keyword evidence="14" id="KW-1185">Reference proteome</keyword>
<accession>E8MYM8</accession>
<dbReference type="eggNOG" id="COG0707">
    <property type="taxonomic scope" value="Bacteria"/>
</dbReference>
<comment type="subcellular location">
    <subcellularLocation>
        <location evidence="10">Cell membrane</location>
        <topology evidence="10">Peripheral membrane protein</topology>
        <orientation evidence="10">Cytoplasmic side</orientation>
    </subcellularLocation>
</comment>
<dbReference type="HAMAP" id="MF_00033">
    <property type="entry name" value="MurG"/>
    <property type="match status" value="1"/>
</dbReference>
<keyword evidence="6 10" id="KW-0573">Peptidoglycan synthesis</keyword>
<dbReference type="Gene3D" id="3.40.50.2000">
    <property type="entry name" value="Glycogen Phosphorylase B"/>
    <property type="match status" value="2"/>
</dbReference>